<organism evidence="3 4">
    <name type="scientific">Nonomuraea mangrovi</name>
    <dbReference type="NCBI Taxonomy" id="2316207"/>
    <lineage>
        <taxon>Bacteria</taxon>
        <taxon>Bacillati</taxon>
        <taxon>Actinomycetota</taxon>
        <taxon>Actinomycetes</taxon>
        <taxon>Streptosporangiales</taxon>
        <taxon>Streptosporangiaceae</taxon>
        <taxon>Nonomuraea</taxon>
    </lineage>
</organism>
<feature type="transmembrane region" description="Helical" evidence="2">
    <location>
        <begin position="37"/>
        <end position="57"/>
    </location>
</feature>
<feature type="coiled-coil region" evidence="1">
    <location>
        <begin position="53"/>
        <end position="134"/>
    </location>
</feature>
<feature type="transmembrane region" description="Helical" evidence="2">
    <location>
        <begin position="12"/>
        <end position="31"/>
    </location>
</feature>
<keyword evidence="2" id="KW-1133">Transmembrane helix</keyword>
<evidence type="ECO:0000256" key="2">
    <source>
        <dbReference type="SAM" id="Phobius"/>
    </source>
</evidence>
<evidence type="ECO:0000256" key="1">
    <source>
        <dbReference type="SAM" id="Coils"/>
    </source>
</evidence>
<evidence type="ECO:0000313" key="3">
    <source>
        <dbReference type="EMBL" id="MFD1932224.1"/>
    </source>
</evidence>
<protein>
    <submittedName>
        <fullName evidence="3">Uncharacterized protein</fullName>
    </submittedName>
</protein>
<dbReference type="Proteomes" id="UP001597368">
    <property type="component" value="Unassembled WGS sequence"/>
</dbReference>
<feature type="transmembrane region" description="Helical" evidence="2">
    <location>
        <begin position="154"/>
        <end position="175"/>
    </location>
</feature>
<dbReference type="RefSeq" id="WP_379572288.1">
    <property type="nucleotide sequence ID" value="NZ_JBHUFV010000018.1"/>
</dbReference>
<proteinExistence type="predicted"/>
<gene>
    <name evidence="3" type="ORF">ACFSKW_12140</name>
</gene>
<evidence type="ECO:0000313" key="4">
    <source>
        <dbReference type="Proteomes" id="UP001597368"/>
    </source>
</evidence>
<keyword evidence="2" id="KW-0472">Membrane</keyword>
<sequence length="176" mass="19769">MRRKRVWLAVRVWLLVGISMAFVFWLAVSGLGDKDPLSWALIGSTVVGAIYSMVLAFREHRDLQAALSEAEEDPKELLQRRIHRVNEAVALAASEMQALQRDLEAQQAASSALLAQAEEQQRLLEINQEQAERIRHILVGETKATIRDEGRKQWMFFALGIVVSIPIGVAINLFVP</sequence>
<keyword evidence="1" id="KW-0175">Coiled coil</keyword>
<name>A0ABW4STE4_9ACTN</name>
<accession>A0ABW4STE4</accession>
<dbReference type="EMBL" id="JBHUFV010000018">
    <property type="protein sequence ID" value="MFD1932224.1"/>
    <property type="molecule type" value="Genomic_DNA"/>
</dbReference>
<comment type="caution">
    <text evidence="3">The sequence shown here is derived from an EMBL/GenBank/DDBJ whole genome shotgun (WGS) entry which is preliminary data.</text>
</comment>
<keyword evidence="4" id="KW-1185">Reference proteome</keyword>
<reference evidence="4" key="1">
    <citation type="journal article" date="2019" name="Int. J. Syst. Evol. Microbiol.">
        <title>The Global Catalogue of Microorganisms (GCM) 10K type strain sequencing project: providing services to taxonomists for standard genome sequencing and annotation.</title>
        <authorList>
            <consortium name="The Broad Institute Genomics Platform"/>
            <consortium name="The Broad Institute Genome Sequencing Center for Infectious Disease"/>
            <person name="Wu L."/>
            <person name="Ma J."/>
        </authorList>
    </citation>
    <scope>NUCLEOTIDE SEQUENCE [LARGE SCALE GENOMIC DNA]</scope>
    <source>
        <strain evidence="4">ICMP 6774ER</strain>
    </source>
</reference>
<keyword evidence="2" id="KW-0812">Transmembrane</keyword>